<dbReference type="InterPro" id="IPR033900">
    <property type="entry name" value="Gram_neg_porin_domain"/>
</dbReference>
<keyword evidence="10" id="KW-0998">Cell outer membrane</keyword>
<gene>
    <name evidence="13" type="ORF">BZM27_37365</name>
</gene>
<comment type="caution">
    <text evidence="13">The sequence shown here is derived from an EMBL/GenBank/DDBJ whole genome shotgun (WGS) entry which is preliminary data.</text>
</comment>
<reference evidence="13 14" key="1">
    <citation type="submission" date="2017-02" db="EMBL/GenBank/DDBJ databases">
        <title>Paraburkholderia sophoroidis sp. nov. and Paraburkholderia steynii sp. nov. rhizobial symbionts of the fynbos legume Hypocalyptus sophoroides.</title>
        <authorList>
            <person name="Steenkamp E.T."/>
            <person name="Beukes C.W."/>
            <person name="Van Zyl E."/>
            <person name="Avontuur J."/>
            <person name="Chan W.Y."/>
            <person name="Hassen A."/>
            <person name="Palmer M."/>
            <person name="Mthombeni L."/>
            <person name="Phalane F."/>
            <person name="Sereme K."/>
            <person name="Venter S.N."/>
        </authorList>
    </citation>
    <scope>NUCLEOTIDE SEQUENCE [LARGE SCALE GENOMIC DNA]</scope>
    <source>
        <strain evidence="13 14">HC1.1ba</strain>
    </source>
</reference>
<feature type="signal peptide" evidence="11">
    <location>
        <begin position="1"/>
        <end position="21"/>
    </location>
</feature>
<dbReference type="PRINTS" id="PR00184">
    <property type="entry name" value="NEISSPPORIN"/>
</dbReference>
<feature type="domain" description="Porin" evidence="12">
    <location>
        <begin position="8"/>
        <end position="353"/>
    </location>
</feature>
<accession>A0A4R0XFT2</accession>
<evidence type="ECO:0000256" key="7">
    <source>
        <dbReference type="ARBA" id="ARBA00023065"/>
    </source>
</evidence>
<dbReference type="Proteomes" id="UP000294200">
    <property type="component" value="Unassembled WGS sequence"/>
</dbReference>
<dbReference type="SUPFAM" id="SSF56935">
    <property type="entry name" value="Porins"/>
    <property type="match status" value="1"/>
</dbReference>
<evidence type="ECO:0000256" key="9">
    <source>
        <dbReference type="ARBA" id="ARBA00023136"/>
    </source>
</evidence>
<dbReference type="InterPro" id="IPR023614">
    <property type="entry name" value="Porin_dom_sf"/>
</dbReference>
<evidence type="ECO:0000256" key="5">
    <source>
        <dbReference type="ARBA" id="ARBA00022692"/>
    </source>
</evidence>
<protein>
    <recommendedName>
        <fullName evidence="12">Porin domain-containing protein</fullName>
    </recommendedName>
</protein>
<keyword evidence="3" id="KW-0813">Transport</keyword>
<dbReference type="GO" id="GO:0015288">
    <property type="term" value="F:porin activity"/>
    <property type="evidence" value="ECO:0007669"/>
    <property type="project" value="UniProtKB-KW"/>
</dbReference>
<keyword evidence="14" id="KW-1185">Reference proteome</keyword>
<dbReference type="GO" id="GO:0009279">
    <property type="term" value="C:cell outer membrane"/>
    <property type="evidence" value="ECO:0007669"/>
    <property type="project" value="UniProtKB-SubCell"/>
</dbReference>
<dbReference type="AlphaFoldDB" id="A0A4R0XFT2"/>
<evidence type="ECO:0000256" key="2">
    <source>
        <dbReference type="ARBA" id="ARBA00011233"/>
    </source>
</evidence>
<keyword evidence="7" id="KW-0406">Ion transport</keyword>
<keyword evidence="8" id="KW-0626">Porin</keyword>
<evidence type="ECO:0000256" key="8">
    <source>
        <dbReference type="ARBA" id="ARBA00023114"/>
    </source>
</evidence>
<name>A0A4R0XFT2_9BURK</name>
<organism evidence="13 14">
    <name type="scientific">Paraburkholderia steynii</name>
    <dbReference type="NCBI Taxonomy" id="1245441"/>
    <lineage>
        <taxon>Bacteria</taxon>
        <taxon>Pseudomonadati</taxon>
        <taxon>Pseudomonadota</taxon>
        <taxon>Betaproteobacteria</taxon>
        <taxon>Burkholderiales</taxon>
        <taxon>Burkholderiaceae</taxon>
        <taxon>Paraburkholderia</taxon>
    </lineage>
</organism>
<proteinExistence type="predicted"/>
<comment type="subcellular location">
    <subcellularLocation>
        <location evidence="1">Cell outer membrane</location>
        <topology evidence="1">Multi-pass membrane protein</topology>
    </subcellularLocation>
</comment>
<dbReference type="GO" id="GO:0046930">
    <property type="term" value="C:pore complex"/>
    <property type="evidence" value="ECO:0007669"/>
    <property type="project" value="UniProtKB-KW"/>
</dbReference>
<keyword evidence="5" id="KW-0812">Transmembrane</keyword>
<comment type="subunit">
    <text evidence="2">Homotrimer.</text>
</comment>
<sequence length="398" mass="41807">MKYKVLSATLLAAFGTTAAHAQSSVTLYGLLDEGVSYSNNTGGHSNVKLTDAMMQSNRWGLRGAEDLGGGLKALFVLENGFTLSNGKLGQGGREFGRSAYVGLSSNQLGSLTMGRQNEFMYDWVGRVSMENFNGAGGNTFAHVMDNDNMLGTFRVNNAVKYQSPNYYGLTVGALYGFSNQAGGFANNRAYSFGAMYNNGPILATLGYTQINNNLSSLNTSGAVDNSANGSGTGDQNFTAGRQRTLGGGLNYTFGPAKVGFVITDTKLNNATAFPGGGTLTAANAAYVHFTNYEVNAHYSLTSALTLGAAYTFTDGKFDNARNAASPKWNQVSLLSDYSLSNRTDVYAVANWSHLSGGLNSATPGNSSLTAFEGASSYIGGIAATKNQVVVGAGLRTRF</sequence>
<dbReference type="PANTHER" id="PTHR34501:SF9">
    <property type="entry name" value="MAJOR OUTER MEMBRANE PROTEIN P.IA"/>
    <property type="match status" value="1"/>
</dbReference>
<keyword evidence="6 11" id="KW-0732">Signal</keyword>
<evidence type="ECO:0000256" key="6">
    <source>
        <dbReference type="ARBA" id="ARBA00022729"/>
    </source>
</evidence>
<dbReference type="CDD" id="cd00342">
    <property type="entry name" value="gram_neg_porins"/>
    <property type="match status" value="1"/>
</dbReference>
<dbReference type="EMBL" id="MWML01000208">
    <property type="protein sequence ID" value="TCG04931.1"/>
    <property type="molecule type" value="Genomic_DNA"/>
</dbReference>
<evidence type="ECO:0000256" key="11">
    <source>
        <dbReference type="SAM" id="SignalP"/>
    </source>
</evidence>
<keyword evidence="9" id="KW-0472">Membrane</keyword>
<dbReference type="InterPro" id="IPR050298">
    <property type="entry name" value="Gram-neg_bact_OMP"/>
</dbReference>
<keyword evidence="4" id="KW-1134">Transmembrane beta strand</keyword>
<evidence type="ECO:0000256" key="4">
    <source>
        <dbReference type="ARBA" id="ARBA00022452"/>
    </source>
</evidence>
<feature type="chain" id="PRO_5020579715" description="Porin domain-containing protein" evidence="11">
    <location>
        <begin position="22"/>
        <end position="398"/>
    </location>
</feature>
<dbReference type="InterPro" id="IPR002299">
    <property type="entry name" value="Porin_Neis"/>
</dbReference>
<evidence type="ECO:0000256" key="10">
    <source>
        <dbReference type="ARBA" id="ARBA00023237"/>
    </source>
</evidence>
<dbReference type="Pfam" id="PF13609">
    <property type="entry name" value="Porin_4"/>
    <property type="match status" value="1"/>
</dbReference>
<dbReference type="GO" id="GO:0006811">
    <property type="term" value="P:monoatomic ion transport"/>
    <property type="evidence" value="ECO:0007669"/>
    <property type="project" value="UniProtKB-KW"/>
</dbReference>
<evidence type="ECO:0000259" key="12">
    <source>
        <dbReference type="Pfam" id="PF13609"/>
    </source>
</evidence>
<evidence type="ECO:0000313" key="14">
    <source>
        <dbReference type="Proteomes" id="UP000294200"/>
    </source>
</evidence>
<evidence type="ECO:0000313" key="13">
    <source>
        <dbReference type="EMBL" id="TCG04931.1"/>
    </source>
</evidence>
<dbReference type="Gene3D" id="2.40.160.10">
    <property type="entry name" value="Porin"/>
    <property type="match status" value="1"/>
</dbReference>
<dbReference type="PANTHER" id="PTHR34501">
    <property type="entry name" value="PROTEIN YDDL-RELATED"/>
    <property type="match status" value="1"/>
</dbReference>
<evidence type="ECO:0000256" key="3">
    <source>
        <dbReference type="ARBA" id="ARBA00022448"/>
    </source>
</evidence>
<evidence type="ECO:0000256" key="1">
    <source>
        <dbReference type="ARBA" id="ARBA00004571"/>
    </source>
</evidence>